<dbReference type="FunFam" id="3.40.50.300:FF:001425">
    <property type="entry name" value="Dynamin GTPase, putative"/>
    <property type="match status" value="1"/>
</dbReference>
<dbReference type="PRINTS" id="PR00195">
    <property type="entry name" value="DYNAMIN"/>
</dbReference>
<protein>
    <submittedName>
        <fullName evidence="5">Putative dynamin GTPase</fullName>
    </submittedName>
</protein>
<dbReference type="InterPro" id="IPR000375">
    <property type="entry name" value="Dynamin_stalk"/>
</dbReference>
<name>A0A3N4ICU7_ASCIM</name>
<evidence type="ECO:0000256" key="1">
    <source>
        <dbReference type="ARBA" id="ARBA00022741"/>
    </source>
</evidence>
<dbReference type="PANTHER" id="PTHR11566:SF21">
    <property type="entry name" value="DYNAMIN RELATED PROTEIN 1, ISOFORM A"/>
    <property type="match status" value="1"/>
</dbReference>
<dbReference type="Pfam" id="PF00350">
    <property type="entry name" value="Dynamin_N"/>
    <property type="match status" value="1"/>
</dbReference>
<dbReference type="OrthoDB" id="415706at2759"/>
<dbReference type="GO" id="GO:0008017">
    <property type="term" value="F:microtubule binding"/>
    <property type="evidence" value="ECO:0007669"/>
    <property type="project" value="TreeGrafter"/>
</dbReference>
<dbReference type="GO" id="GO:0000266">
    <property type="term" value="P:mitochondrial fission"/>
    <property type="evidence" value="ECO:0007669"/>
    <property type="project" value="TreeGrafter"/>
</dbReference>
<dbReference type="InterPro" id="IPR020850">
    <property type="entry name" value="GED_dom"/>
</dbReference>
<dbReference type="InterPro" id="IPR027417">
    <property type="entry name" value="P-loop_NTPase"/>
</dbReference>
<dbReference type="AlphaFoldDB" id="A0A3N4ICU7"/>
<dbReference type="GO" id="GO:0005739">
    <property type="term" value="C:mitochondrion"/>
    <property type="evidence" value="ECO:0007669"/>
    <property type="project" value="TreeGrafter"/>
</dbReference>
<dbReference type="SMART" id="SM00053">
    <property type="entry name" value="DYNc"/>
    <property type="match status" value="1"/>
</dbReference>
<reference evidence="5 6" key="1">
    <citation type="journal article" date="2018" name="Nat. Ecol. Evol.">
        <title>Pezizomycetes genomes reveal the molecular basis of ectomycorrhizal truffle lifestyle.</title>
        <authorList>
            <person name="Murat C."/>
            <person name="Payen T."/>
            <person name="Noel B."/>
            <person name="Kuo A."/>
            <person name="Morin E."/>
            <person name="Chen J."/>
            <person name="Kohler A."/>
            <person name="Krizsan K."/>
            <person name="Balestrini R."/>
            <person name="Da Silva C."/>
            <person name="Montanini B."/>
            <person name="Hainaut M."/>
            <person name="Levati E."/>
            <person name="Barry K.W."/>
            <person name="Belfiori B."/>
            <person name="Cichocki N."/>
            <person name="Clum A."/>
            <person name="Dockter R.B."/>
            <person name="Fauchery L."/>
            <person name="Guy J."/>
            <person name="Iotti M."/>
            <person name="Le Tacon F."/>
            <person name="Lindquist E.A."/>
            <person name="Lipzen A."/>
            <person name="Malagnac F."/>
            <person name="Mello A."/>
            <person name="Molinier V."/>
            <person name="Miyauchi S."/>
            <person name="Poulain J."/>
            <person name="Riccioni C."/>
            <person name="Rubini A."/>
            <person name="Sitrit Y."/>
            <person name="Splivallo R."/>
            <person name="Traeger S."/>
            <person name="Wang M."/>
            <person name="Zifcakova L."/>
            <person name="Wipf D."/>
            <person name="Zambonelli A."/>
            <person name="Paolocci F."/>
            <person name="Nowrousian M."/>
            <person name="Ottonello S."/>
            <person name="Baldrian P."/>
            <person name="Spatafora J.W."/>
            <person name="Henrissat B."/>
            <person name="Nagy L.G."/>
            <person name="Aury J.M."/>
            <person name="Wincker P."/>
            <person name="Grigoriev I.V."/>
            <person name="Bonfante P."/>
            <person name="Martin F.M."/>
        </authorList>
    </citation>
    <scope>NUCLEOTIDE SEQUENCE [LARGE SCALE GENOMIC DNA]</scope>
    <source>
        <strain evidence="5 6">RN42</strain>
    </source>
</reference>
<dbReference type="Gene3D" id="1.20.120.1240">
    <property type="entry name" value="Dynamin, middle domain"/>
    <property type="match status" value="1"/>
</dbReference>
<dbReference type="STRING" id="1160509.A0A3N4ICU7"/>
<organism evidence="5 6">
    <name type="scientific">Ascobolus immersus RN42</name>
    <dbReference type="NCBI Taxonomy" id="1160509"/>
    <lineage>
        <taxon>Eukaryota</taxon>
        <taxon>Fungi</taxon>
        <taxon>Dikarya</taxon>
        <taxon>Ascomycota</taxon>
        <taxon>Pezizomycotina</taxon>
        <taxon>Pezizomycetes</taxon>
        <taxon>Pezizales</taxon>
        <taxon>Ascobolaceae</taxon>
        <taxon>Ascobolus</taxon>
    </lineage>
</organism>
<dbReference type="InterPro" id="IPR001401">
    <property type="entry name" value="Dynamin_GTPase"/>
</dbReference>
<keyword evidence="6" id="KW-1185">Reference proteome</keyword>
<dbReference type="Gene3D" id="3.40.50.300">
    <property type="entry name" value="P-loop containing nucleotide triphosphate hydrolases"/>
    <property type="match status" value="1"/>
</dbReference>
<accession>A0A3N4ICU7</accession>
<dbReference type="Proteomes" id="UP000275078">
    <property type="component" value="Unassembled WGS sequence"/>
</dbReference>
<dbReference type="EMBL" id="ML119675">
    <property type="protein sequence ID" value="RPA81960.1"/>
    <property type="molecule type" value="Genomic_DNA"/>
</dbReference>
<dbReference type="Pfam" id="PF01031">
    <property type="entry name" value="Dynamin_M"/>
    <property type="match status" value="1"/>
</dbReference>
<evidence type="ECO:0000259" key="3">
    <source>
        <dbReference type="PROSITE" id="PS51388"/>
    </source>
</evidence>
<dbReference type="PROSITE" id="PS51388">
    <property type="entry name" value="GED"/>
    <property type="match status" value="1"/>
</dbReference>
<gene>
    <name evidence="5" type="ORF">BJ508DRAFT_369667</name>
</gene>
<dbReference type="InterPro" id="IPR030381">
    <property type="entry name" value="G_DYNAMIN_dom"/>
</dbReference>
<dbReference type="PROSITE" id="PS51718">
    <property type="entry name" value="G_DYNAMIN_2"/>
    <property type="match status" value="1"/>
</dbReference>
<proteinExistence type="predicted"/>
<evidence type="ECO:0000313" key="5">
    <source>
        <dbReference type="EMBL" id="RPA81960.1"/>
    </source>
</evidence>
<dbReference type="GO" id="GO:0048312">
    <property type="term" value="P:intracellular distribution of mitochondria"/>
    <property type="evidence" value="ECO:0007669"/>
    <property type="project" value="TreeGrafter"/>
</dbReference>
<evidence type="ECO:0000256" key="2">
    <source>
        <dbReference type="ARBA" id="ARBA00023134"/>
    </source>
</evidence>
<dbReference type="GO" id="GO:0016020">
    <property type="term" value="C:membrane"/>
    <property type="evidence" value="ECO:0007669"/>
    <property type="project" value="TreeGrafter"/>
</dbReference>
<dbReference type="GO" id="GO:0005874">
    <property type="term" value="C:microtubule"/>
    <property type="evidence" value="ECO:0007669"/>
    <property type="project" value="TreeGrafter"/>
</dbReference>
<dbReference type="GO" id="GO:0003924">
    <property type="term" value="F:GTPase activity"/>
    <property type="evidence" value="ECO:0007669"/>
    <property type="project" value="InterPro"/>
</dbReference>
<dbReference type="InterPro" id="IPR022812">
    <property type="entry name" value="Dynamin"/>
</dbReference>
<dbReference type="GO" id="GO:0006897">
    <property type="term" value="P:endocytosis"/>
    <property type="evidence" value="ECO:0007669"/>
    <property type="project" value="TreeGrafter"/>
</dbReference>
<dbReference type="SUPFAM" id="SSF52540">
    <property type="entry name" value="P-loop containing nucleoside triphosphate hydrolases"/>
    <property type="match status" value="1"/>
</dbReference>
<dbReference type="PANTHER" id="PTHR11566">
    <property type="entry name" value="DYNAMIN"/>
    <property type="match status" value="1"/>
</dbReference>
<sequence length="731" mass="82516">MKQDTATPHTSSLDALQSKEQLSLLDEIDKLRAFGVSDFVALPQLVVCGDQSAGKSSVLEAITEIPFPRNDNLCTRFATEIILRRAAEESVKVTIKPDQTRIAEEQARLLQFDEFLDNFEDLPKVIEKATNEMAGTSSGEESKFGAFFMDVLSVEVAGPNKPQLSLVDLPGLIHSENKQQTKADVELVKKLVDTYLEQPRTIILAVVAATNDYACQIILEKARSFDPTGSRTLGIITKPDTLPSGSDKEAAFISLAMNQDIKFELGWHVLKNRGYEHRNASFDERNKLEAAFFSKGSWTGFPRSSVGIHSLRTKLSNLLHRHIKKELPNVRKEISEGIAQTKARLAELGQSRVTTEEQRLFLSDISQEFQKITTAAVSGQYIAQYFASDAAKGKSQIPKKRLKALVRSKNEQFAKVMRKDGPLRAITDEDVAANCILEEETEDLEDADDLIMPPETQIKTTMKEALLWVRELMRRSRGDELPGTFNPLLIANLFWEQSSPWQDIAQSHLEDVWAICYDSVVETLGSIAKEEIKENLIKHHIGPLMEAQLQEAQEELQKILDDEKRNPVTYDGYFSETFQQFRNKRNLAMYQKKLDKLARDQNGADGSPSQIDMKLVVQGLANGVEKDQQKFACTELLYAMLSYYKVAYKRFIDNVTMQVIDRHLVHNLPEIFSATTVIKMHPEVIDTICAESQESQETREKLELKLKSLEAGLRVCMGLHTSKLTSRLPYR</sequence>
<dbReference type="InterPro" id="IPR045063">
    <property type="entry name" value="Dynamin_N"/>
</dbReference>
<keyword evidence="2" id="KW-0342">GTP-binding</keyword>
<keyword evidence="1" id="KW-0547">Nucleotide-binding</keyword>
<dbReference type="GO" id="GO:0016559">
    <property type="term" value="P:peroxisome fission"/>
    <property type="evidence" value="ECO:0007669"/>
    <property type="project" value="TreeGrafter"/>
</dbReference>
<dbReference type="CDD" id="cd08771">
    <property type="entry name" value="DLP_1"/>
    <property type="match status" value="1"/>
</dbReference>
<evidence type="ECO:0000313" key="6">
    <source>
        <dbReference type="Proteomes" id="UP000275078"/>
    </source>
</evidence>
<evidence type="ECO:0000259" key="4">
    <source>
        <dbReference type="PROSITE" id="PS51718"/>
    </source>
</evidence>
<dbReference type="GO" id="GO:0005525">
    <property type="term" value="F:GTP binding"/>
    <property type="evidence" value="ECO:0007669"/>
    <property type="project" value="InterPro"/>
</dbReference>
<feature type="domain" description="Dynamin-type G" evidence="4">
    <location>
        <begin position="39"/>
        <end position="328"/>
    </location>
</feature>
<feature type="domain" description="GED" evidence="3">
    <location>
        <begin position="633"/>
        <end position="724"/>
    </location>
</feature>